<reference evidence="4 5" key="1">
    <citation type="journal article" date="2013" name="Antonie Van Leeuwenhoek">
        <title>Paracoccus zhejiangensis sp. nov., isolated from activated sludge in wastewater-treatment system.</title>
        <authorList>
            <person name="Wu Z.G."/>
            <person name="Zhang D.F."/>
            <person name="Liu Y.L."/>
            <person name="Wang F."/>
            <person name="Jiang X."/>
            <person name="Li C."/>
            <person name="Li S.P."/>
            <person name="Hong Q."/>
            <person name="Li W.J."/>
        </authorList>
    </citation>
    <scope>NUCLEOTIDE SEQUENCE [LARGE SCALE GENOMIC DNA]</scope>
    <source>
        <strain evidence="4 5">J6</strain>
    </source>
</reference>
<dbReference type="InterPro" id="IPR051540">
    <property type="entry name" value="S-2-haloacid_dehalogenase"/>
</dbReference>
<evidence type="ECO:0000256" key="3">
    <source>
        <dbReference type="RuleBase" id="RU368077"/>
    </source>
</evidence>
<dbReference type="InterPro" id="IPR036412">
    <property type="entry name" value="HAD-like_sf"/>
</dbReference>
<dbReference type="CDD" id="cd02588">
    <property type="entry name" value="HAD_L2-DEX"/>
    <property type="match status" value="1"/>
</dbReference>
<dbReference type="InterPro" id="IPR006439">
    <property type="entry name" value="HAD-SF_hydro_IA"/>
</dbReference>
<sequence length="245" mass="27163">MAIEAVVFDAYGTLYDVQSVSAVTEQEFPGHGDIITQVWRIKQLEYTWLRSQMNSYRSFWEVSRESLAFTLDAVGLPYDNAAFERIMDKYLHLDPYPEAIPALEALKGRRRAILSNGNQQMLDALVANTGLADHLEAVISVEDAGVFKPNPRAYDLVGTGLDLSPNKVLFVSSNSFDATAAKNYGFRVAWIERVTAAALRGEVRSAGTVGPATMFKILRMREEKFDLPPDHYLTSLADLAPILAG</sequence>
<dbReference type="AlphaFoldDB" id="A0A2H5F4J5"/>
<evidence type="ECO:0000256" key="2">
    <source>
        <dbReference type="ARBA" id="ARBA00022801"/>
    </source>
</evidence>
<dbReference type="KEGG" id="pzh:CX676_18940"/>
<proteinExistence type="inferred from homology"/>
<dbReference type="PRINTS" id="PR00413">
    <property type="entry name" value="HADHALOGNASE"/>
</dbReference>
<comment type="catalytic activity">
    <reaction evidence="3">
        <text>an (S)-2-haloacid + H2O = a (2R)-2-hydroxycarboxylate + a halide anion + H(+)</text>
        <dbReference type="Rhea" id="RHEA:11192"/>
        <dbReference type="ChEBI" id="CHEBI:15377"/>
        <dbReference type="ChEBI" id="CHEBI:15378"/>
        <dbReference type="ChEBI" id="CHEBI:16042"/>
        <dbReference type="ChEBI" id="CHEBI:58314"/>
        <dbReference type="ChEBI" id="CHEBI:137405"/>
        <dbReference type="EC" id="3.8.1.2"/>
    </reaction>
</comment>
<dbReference type="Gene3D" id="1.10.150.240">
    <property type="entry name" value="Putative phosphatase, domain 2"/>
    <property type="match status" value="1"/>
</dbReference>
<comment type="similarity">
    <text evidence="1 3">Belongs to the HAD-like hydrolase superfamily. S-2-haloalkanoic acid dehalogenase family.</text>
</comment>
<evidence type="ECO:0000313" key="5">
    <source>
        <dbReference type="Proteomes" id="UP000234530"/>
    </source>
</evidence>
<dbReference type="OrthoDB" id="7989657at2"/>
<dbReference type="SFLD" id="SFLDS00003">
    <property type="entry name" value="Haloacid_Dehalogenase"/>
    <property type="match status" value="1"/>
</dbReference>
<dbReference type="EC" id="3.8.1.2" evidence="3"/>
<accession>A0A2H5F4J5</accession>
<dbReference type="RefSeq" id="WP_101754447.1">
    <property type="nucleotide sequence ID" value="NZ_CP025430.1"/>
</dbReference>
<dbReference type="PANTHER" id="PTHR43316:SF3">
    <property type="entry name" value="HALOACID DEHALOGENASE, TYPE II (AFU_ORTHOLOGUE AFUA_2G07750)-RELATED"/>
    <property type="match status" value="1"/>
</dbReference>
<gene>
    <name evidence="4" type="ORF">CX676_18940</name>
</gene>
<dbReference type="EMBL" id="CP025430">
    <property type="protein sequence ID" value="AUH66476.1"/>
    <property type="molecule type" value="Genomic_DNA"/>
</dbReference>
<dbReference type="SFLD" id="SFLDG01129">
    <property type="entry name" value="C1.5:_HAD__Beta-PGM__Phosphata"/>
    <property type="match status" value="1"/>
</dbReference>
<dbReference type="NCBIfam" id="TIGR01509">
    <property type="entry name" value="HAD-SF-IA-v3"/>
    <property type="match status" value="1"/>
</dbReference>
<dbReference type="GO" id="GO:0018784">
    <property type="term" value="F:(S)-2-haloacid dehalogenase activity"/>
    <property type="evidence" value="ECO:0007669"/>
    <property type="project" value="UniProtKB-UniRule"/>
</dbReference>
<dbReference type="Pfam" id="PF00702">
    <property type="entry name" value="Hydrolase"/>
    <property type="match status" value="1"/>
</dbReference>
<dbReference type="NCBIfam" id="TIGR01493">
    <property type="entry name" value="HAD-SF-IA-v2"/>
    <property type="match status" value="1"/>
</dbReference>
<comment type="function">
    <text evidence="3">Catalyzes the hydrolytic dehalogenation of small (S)-2-haloalkanoic acids to yield the corresponding (R)-2-hydroxyalkanoic acids.</text>
</comment>
<dbReference type="SFLD" id="SFLDG01135">
    <property type="entry name" value="C1.5.6:_HAD__Beta-PGM__Phospha"/>
    <property type="match status" value="1"/>
</dbReference>
<dbReference type="SFLD" id="SFLDF00045">
    <property type="entry name" value="2-haloacid_dehalogenase"/>
    <property type="match status" value="1"/>
</dbReference>
<dbReference type="Gene3D" id="3.40.50.1000">
    <property type="entry name" value="HAD superfamily/HAD-like"/>
    <property type="match status" value="1"/>
</dbReference>
<protein>
    <recommendedName>
        <fullName evidence="3">(S)-2-haloacid dehalogenase</fullName>
        <ecNumber evidence="3">3.8.1.2</ecNumber>
    </recommendedName>
    <alternativeName>
        <fullName evidence="3">2-haloalkanoic acid dehalogenase</fullName>
    </alternativeName>
    <alternativeName>
        <fullName evidence="3">Halocarboxylic acid halidohydrolase</fullName>
    </alternativeName>
    <alternativeName>
        <fullName evidence="3">L-2-haloacid dehalogenase</fullName>
    </alternativeName>
</protein>
<dbReference type="NCBIfam" id="TIGR01428">
    <property type="entry name" value="HAD_type_II"/>
    <property type="match status" value="1"/>
</dbReference>
<dbReference type="InterPro" id="IPR023214">
    <property type="entry name" value="HAD_sf"/>
</dbReference>
<organism evidence="4 5">
    <name type="scientific">Paracoccus zhejiangensis</name>
    <dbReference type="NCBI Taxonomy" id="1077935"/>
    <lineage>
        <taxon>Bacteria</taxon>
        <taxon>Pseudomonadati</taxon>
        <taxon>Pseudomonadota</taxon>
        <taxon>Alphaproteobacteria</taxon>
        <taxon>Rhodobacterales</taxon>
        <taxon>Paracoccaceae</taxon>
        <taxon>Paracoccus</taxon>
    </lineage>
</organism>
<evidence type="ECO:0000313" key="4">
    <source>
        <dbReference type="EMBL" id="AUH66476.1"/>
    </source>
</evidence>
<evidence type="ECO:0000256" key="1">
    <source>
        <dbReference type="ARBA" id="ARBA00008106"/>
    </source>
</evidence>
<dbReference type="PANTHER" id="PTHR43316">
    <property type="entry name" value="HYDROLASE, HALOACID DELAHOGENASE-RELATED"/>
    <property type="match status" value="1"/>
</dbReference>
<dbReference type="InterPro" id="IPR006328">
    <property type="entry name" value="2-HAD"/>
</dbReference>
<dbReference type="InterPro" id="IPR023198">
    <property type="entry name" value="PGP-like_dom2"/>
</dbReference>
<name>A0A2H5F4J5_9RHOB</name>
<dbReference type="SUPFAM" id="SSF56784">
    <property type="entry name" value="HAD-like"/>
    <property type="match status" value="1"/>
</dbReference>
<keyword evidence="5" id="KW-1185">Reference proteome</keyword>
<dbReference type="Proteomes" id="UP000234530">
    <property type="component" value="Chromosome"/>
</dbReference>
<keyword evidence="2 3" id="KW-0378">Hydrolase</keyword>